<dbReference type="PANTHER" id="PTHR33050:SF8">
    <property type="entry name" value="REVERSE TRANSCRIPTASE DOMAIN-CONTAINING PROTEIN"/>
    <property type="match status" value="1"/>
</dbReference>
<evidence type="ECO:0000313" key="1">
    <source>
        <dbReference type="EMBL" id="KAJ1161064.1"/>
    </source>
</evidence>
<protein>
    <recommendedName>
        <fullName evidence="3">RNase H type-1 domain-containing protein</fullName>
    </recommendedName>
</protein>
<gene>
    <name evidence="1" type="ORF">NDU88_001552</name>
</gene>
<evidence type="ECO:0008006" key="3">
    <source>
        <dbReference type="Google" id="ProtNLM"/>
    </source>
</evidence>
<dbReference type="EMBL" id="JANPWB010000008">
    <property type="protein sequence ID" value="KAJ1161064.1"/>
    <property type="molecule type" value="Genomic_DNA"/>
</dbReference>
<comment type="caution">
    <text evidence="1">The sequence shown here is derived from an EMBL/GenBank/DDBJ whole genome shotgun (WGS) entry which is preliminary data.</text>
</comment>
<reference evidence="1" key="1">
    <citation type="journal article" date="2022" name="bioRxiv">
        <title>Sequencing and chromosome-scale assembly of the giantPleurodeles waltlgenome.</title>
        <authorList>
            <person name="Brown T."/>
            <person name="Elewa A."/>
            <person name="Iarovenko S."/>
            <person name="Subramanian E."/>
            <person name="Araus A.J."/>
            <person name="Petzold A."/>
            <person name="Susuki M."/>
            <person name="Suzuki K.-i.T."/>
            <person name="Hayashi T."/>
            <person name="Toyoda A."/>
            <person name="Oliveira C."/>
            <person name="Osipova E."/>
            <person name="Leigh N.D."/>
            <person name="Simon A."/>
            <person name="Yun M.H."/>
        </authorList>
    </citation>
    <scope>NUCLEOTIDE SEQUENCE</scope>
    <source>
        <strain evidence="1">20211129_DDA</strain>
        <tissue evidence="1">Liver</tissue>
    </source>
</reference>
<dbReference type="Proteomes" id="UP001066276">
    <property type="component" value="Chromosome 4_2"/>
</dbReference>
<dbReference type="AlphaFoldDB" id="A0AAV7S994"/>
<keyword evidence="2" id="KW-1185">Reference proteome</keyword>
<sequence>MWIAFLRDFNGVTMLVEDADWYWQIQIFSEAAGAHGFGVFWDGHLAAEVWPPAWKEAHHSIAFLEFFPLVVALFIWGHTLANRNVIFNVDNHTVVNLVNFQKAKDEKVLHLLRLFLLTYLKFNMMFKARYVPGVNNDIADTLSRSQWQRFRGLAPGADVQKTPVPGALWEMGM</sequence>
<organism evidence="1 2">
    <name type="scientific">Pleurodeles waltl</name>
    <name type="common">Iberian ribbed newt</name>
    <dbReference type="NCBI Taxonomy" id="8319"/>
    <lineage>
        <taxon>Eukaryota</taxon>
        <taxon>Metazoa</taxon>
        <taxon>Chordata</taxon>
        <taxon>Craniata</taxon>
        <taxon>Vertebrata</taxon>
        <taxon>Euteleostomi</taxon>
        <taxon>Amphibia</taxon>
        <taxon>Batrachia</taxon>
        <taxon>Caudata</taxon>
        <taxon>Salamandroidea</taxon>
        <taxon>Salamandridae</taxon>
        <taxon>Pleurodelinae</taxon>
        <taxon>Pleurodeles</taxon>
    </lineage>
</organism>
<evidence type="ECO:0000313" key="2">
    <source>
        <dbReference type="Proteomes" id="UP001066276"/>
    </source>
</evidence>
<accession>A0AAV7S994</accession>
<proteinExistence type="predicted"/>
<dbReference type="InterPro" id="IPR052055">
    <property type="entry name" value="Hepadnavirus_pol/RT"/>
</dbReference>
<dbReference type="PANTHER" id="PTHR33050">
    <property type="entry name" value="REVERSE TRANSCRIPTASE DOMAIN-CONTAINING PROTEIN"/>
    <property type="match status" value="1"/>
</dbReference>
<name>A0AAV7S994_PLEWA</name>
<dbReference type="CDD" id="cd09275">
    <property type="entry name" value="RNase_HI_RT_DIRS1"/>
    <property type="match status" value="1"/>
</dbReference>